<evidence type="ECO:0000256" key="2">
    <source>
        <dbReference type="SAM" id="SignalP"/>
    </source>
</evidence>
<sequence precursor="true">MLHSRRTRATRTVSASVVAASVVLAGACSSAGTGGGHEADTYTWWDPYPQHQEGSAWAKRVSDCGEQAGVQIERTPSDTTDLTNRALLAAQEGTSPDIILLDNPALPTLADTGMLATVGELGLEVGDVDKNLLAPGVVDGETYGIPIGANTLGLYYNAEILQAAGVDPQSITDWKSLTDALAEVTDNGDNGITFAAIGTEEGSFQFLPWFWGSGAELRDLDSPDAAEALELWKGWLQKGYAPDSVLTNSQNTTWEEFLTGEFAFGVNGTWQVNSAAEAGFDTGVIQIPAQDGGVAPTPTGGEFIVAPLQTETDRYDVTRQIVECMTTPKGFVETATTFAYYIPPTTEGQEALLQEQPDLEPWVQAVRDAKGRTSDNLGTDYPKISEAMWTAVQNALSGSATPSEALDQAQTEAESATGE</sequence>
<accession>A0A4P6Q5R6</accession>
<keyword evidence="2" id="KW-0732">Signal</keyword>
<evidence type="ECO:0000313" key="4">
    <source>
        <dbReference type="Proteomes" id="UP000292235"/>
    </source>
</evidence>
<evidence type="ECO:0000313" key="3">
    <source>
        <dbReference type="EMBL" id="QBI55640.1"/>
    </source>
</evidence>
<protein>
    <submittedName>
        <fullName evidence="3">ABC transporter substrate-binding protein YesO</fullName>
    </submittedName>
</protein>
<dbReference type="InterPro" id="IPR006059">
    <property type="entry name" value="SBP"/>
</dbReference>
<dbReference type="PANTHER" id="PTHR43649:SF30">
    <property type="entry name" value="ABC TRANSPORTER SUBSTRATE-BINDING PROTEIN"/>
    <property type="match status" value="1"/>
</dbReference>
<feature type="signal peptide" evidence="2">
    <location>
        <begin position="1"/>
        <end position="25"/>
    </location>
</feature>
<feature type="region of interest" description="Disordered" evidence="1">
    <location>
        <begin position="395"/>
        <end position="419"/>
    </location>
</feature>
<dbReference type="OrthoDB" id="366726at2"/>
<dbReference type="Pfam" id="PF13416">
    <property type="entry name" value="SBP_bac_8"/>
    <property type="match status" value="1"/>
</dbReference>
<evidence type="ECO:0000256" key="1">
    <source>
        <dbReference type="SAM" id="MobiDB-lite"/>
    </source>
</evidence>
<gene>
    <name evidence="3" type="primary">yesO3</name>
    <name evidence="3" type="ORF">EKD16_19385</name>
</gene>
<dbReference type="Proteomes" id="UP000292235">
    <property type="component" value="Chromosome"/>
</dbReference>
<dbReference type="PROSITE" id="PS51257">
    <property type="entry name" value="PROKAR_LIPOPROTEIN"/>
    <property type="match status" value="1"/>
</dbReference>
<reference evidence="3 4" key="1">
    <citation type="submission" date="2019-02" db="EMBL/GenBank/DDBJ databases">
        <authorList>
            <person name="Khodamoradi S."/>
            <person name="Hahnke R.L."/>
            <person name="Kaempfer P."/>
            <person name="Schumann P."/>
            <person name="Rohde M."/>
            <person name="Steinert M."/>
            <person name="Luzhetskyy A."/>
            <person name="Wink J."/>
            <person name="Ruckert C."/>
        </authorList>
    </citation>
    <scope>NUCLEOTIDE SEQUENCE [LARGE SCALE GENOMIC DNA]</scope>
    <source>
        <strain evidence="3 4">M2</strain>
    </source>
</reference>
<dbReference type="InterPro" id="IPR050490">
    <property type="entry name" value="Bact_solute-bd_prot1"/>
</dbReference>
<proteinExistence type="predicted"/>
<name>A0A4P6Q5R6_9ACTN</name>
<dbReference type="SUPFAM" id="SSF53850">
    <property type="entry name" value="Periplasmic binding protein-like II"/>
    <property type="match status" value="1"/>
</dbReference>
<dbReference type="PANTHER" id="PTHR43649">
    <property type="entry name" value="ARABINOSE-BINDING PROTEIN-RELATED"/>
    <property type="match status" value="1"/>
</dbReference>
<dbReference type="AlphaFoldDB" id="A0A4P6Q5R6"/>
<dbReference type="EMBL" id="CP036455">
    <property type="protein sequence ID" value="QBI55640.1"/>
    <property type="molecule type" value="Genomic_DNA"/>
</dbReference>
<keyword evidence="4" id="KW-1185">Reference proteome</keyword>
<feature type="chain" id="PRO_5038776099" evidence="2">
    <location>
        <begin position="26"/>
        <end position="419"/>
    </location>
</feature>
<dbReference type="Gene3D" id="3.40.190.10">
    <property type="entry name" value="Periplasmic binding protein-like II"/>
    <property type="match status" value="2"/>
</dbReference>
<dbReference type="RefSeq" id="WP_131099690.1">
    <property type="nucleotide sequence ID" value="NZ_CP036455.1"/>
</dbReference>
<organism evidence="3 4">
    <name type="scientific">Streptomonospora litoralis</name>
    <dbReference type="NCBI Taxonomy" id="2498135"/>
    <lineage>
        <taxon>Bacteria</taxon>
        <taxon>Bacillati</taxon>
        <taxon>Actinomycetota</taxon>
        <taxon>Actinomycetes</taxon>
        <taxon>Streptosporangiales</taxon>
        <taxon>Nocardiopsidaceae</taxon>
        <taxon>Streptomonospora</taxon>
    </lineage>
</organism>
<dbReference type="KEGG" id="strr:EKD16_19385"/>